<evidence type="ECO:0000313" key="3">
    <source>
        <dbReference type="EMBL" id="MBC5763032.1"/>
    </source>
</evidence>
<protein>
    <submittedName>
        <fullName evidence="3">ABC transporter substrate-binding protein</fullName>
    </submittedName>
</protein>
<dbReference type="InterPro" id="IPR006311">
    <property type="entry name" value="TAT_signal"/>
</dbReference>
<name>A0A923M2P2_9BURK</name>
<gene>
    <name evidence="3" type="ORF">H8R02_01105</name>
</gene>
<dbReference type="RefSeq" id="WP_187079502.1">
    <property type="nucleotide sequence ID" value="NZ_JACORU010000001.1"/>
</dbReference>
<keyword evidence="2" id="KW-0732">Signal</keyword>
<dbReference type="PROSITE" id="PS51318">
    <property type="entry name" value="TAT"/>
    <property type="match status" value="1"/>
</dbReference>
<proteinExistence type="inferred from homology"/>
<dbReference type="Gene3D" id="3.40.190.10">
    <property type="entry name" value="Periplasmic binding protein-like II"/>
    <property type="match status" value="1"/>
</dbReference>
<evidence type="ECO:0000256" key="2">
    <source>
        <dbReference type="SAM" id="SignalP"/>
    </source>
</evidence>
<feature type="chain" id="PRO_5037710131" evidence="2">
    <location>
        <begin position="29"/>
        <end position="323"/>
    </location>
</feature>
<dbReference type="Gene3D" id="3.40.190.150">
    <property type="entry name" value="Bordetella uptake gene, domain 1"/>
    <property type="match status" value="1"/>
</dbReference>
<evidence type="ECO:0000256" key="1">
    <source>
        <dbReference type="ARBA" id="ARBA00006987"/>
    </source>
</evidence>
<comment type="similarity">
    <text evidence="1">Belongs to the UPF0065 (bug) family.</text>
</comment>
<dbReference type="InterPro" id="IPR005064">
    <property type="entry name" value="BUG"/>
</dbReference>
<dbReference type="InterPro" id="IPR042100">
    <property type="entry name" value="Bug_dom1"/>
</dbReference>
<dbReference type="PIRSF" id="PIRSF017082">
    <property type="entry name" value="YflP"/>
    <property type="match status" value="1"/>
</dbReference>
<dbReference type="AlphaFoldDB" id="A0A923M2P2"/>
<dbReference type="SUPFAM" id="SSF53850">
    <property type="entry name" value="Periplasmic binding protein-like II"/>
    <property type="match status" value="1"/>
</dbReference>
<keyword evidence="4" id="KW-1185">Reference proteome</keyword>
<reference evidence="3" key="1">
    <citation type="submission" date="2020-08" db="EMBL/GenBank/DDBJ databases">
        <title>Ramlibacter sp. GTP1 16S ribosomal RNA gene genome sequencing and assembly.</title>
        <authorList>
            <person name="Kang M."/>
        </authorList>
    </citation>
    <scope>NUCLEOTIDE SEQUENCE</scope>
    <source>
        <strain evidence="3">GTP1</strain>
    </source>
</reference>
<comment type="caution">
    <text evidence="3">The sequence shown here is derived from an EMBL/GenBank/DDBJ whole genome shotgun (WGS) entry which is preliminary data.</text>
</comment>
<dbReference type="PANTHER" id="PTHR42928">
    <property type="entry name" value="TRICARBOXYLATE-BINDING PROTEIN"/>
    <property type="match status" value="1"/>
</dbReference>
<sequence>MALSRRSLLQVTSSAAVVASAFPFNASAQDRTIRLVVSYPAGGIADIATRLIGKRLSGATGQPVIVDNRAGASGRVATQFVRRAPPDGLTLLMTNIATMVIGPSVWKSPGFDPVADFIPVSHVIEYELAYAAAPNAPVNNLKDYISWVRTDPKNASFGSPAVGGLAHFLGLEFARSIKVDLTHIGYKGSAPLTNDLMSSQVPAGIDTLDAQVRARGAKILATAGARRSPYLPQVPTFAELGYPDVKGAGWFGFFAPAKTPASLVQSLAKEIAEAAKDPEVVERLKAIFYTPTGTTPAEFERIIKADRDKWVPLIKASGLVLEE</sequence>
<dbReference type="EMBL" id="JACORU010000001">
    <property type="protein sequence ID" value="MBC5763032.1"/>
    <property type="molecule type" value="Genomic_DNA"/>
</dbReference>
<dbReference type="Proteomes" id="UP000596827">
    <property type="component" value="Unassembled WGS sequence"/>
</dbReference>
<accession>A0A923M2P2</accession>
<evidence type="ECO:0000313" key="4">
    <source>
        <dbReference type="Proteomes" id="UP000596827"/>
    </source>
</evidence>
<feature type="signal peptide" evidence="2">
    <location>
        <begin position="1"/>
        <end position="28"/>
    </location>
</feature>
<dbReference type="Pfam" id="PF03401">
    <property type="entry name" value="TctC"/>
    <property type="match status" value="1"/>
</dbReference>
<organism evidence="3 4">
    <name type="scientific">Ramlibacter albus</name>
    <dbReference type="NCBI Taxonomy" id="2079448"/>
    <lineage>
        <taxon>Bacteria</taxon>
        <taxon>Pseudomonadati</taxon>
        <taxon>Pseudomonadota</taxon>
        <taxon>Betaproteobacteria</taxon>
        <taxon>Burkholderiales</taxon>
        <taxon>Comamonadaceae</taxon>
        <taxon>Ramlibacter</taxon>
    </lineage>
</organism>
<dbReference type="PANTHER" id="PTHR42928:SF5">
    <property type="entry name" value="BLR1237 PROTEIN"/>
    <property type="match status" value="1"/>
</dbReference>